<dbReference type="GO" id="GO:0016887">
    <property type="term" value="F:ATP hydrolysis activity"/>
    <property type="evidence" value="ECO:0007669"/>
    <property type="project" value="InterPro"/>
</dbReference>
<comment type="caution">
    <text evidence="3">The sequence shown here is derived from an EMBL/GenBank/DDBJ whole genome shotgun (WGS) entry which is preliminary data.</text>
</comment>
<dbReference type="PANTHER" id="PTHR10803">
    <property type="entry name" value="ARSENICAL PUMP-DRIVING ATPASE ARSENITE-TRANSLOCATING ATPASE"/>
    <property type="match status" value="1"/>
</dbReference>
<reference evidence="3 4" key="1">
    <citation type="journal article" date="2014" name="Int. J. Syst. Evol. Microbiol.">
        <title>Complete genome sequence of Corynebacterium casei LMG S-19264T (=DSM 44701T), isolated from a smear-ripened cheese.</title>
        <authorList>
            <consortium name="US DOE Joint Genome Institute (JGI-PGF)"/>
            <person name="Walter F."/>
            <person name="Albersmeier A."/>
            <person name="Kalinowski J."/>
            <person name="Ruckert C."/>
        </authorList>
    </citation>
    <scope>NUCLEOTIDE SEQUENCE [LARGE SCALE GENOMIC DNA]</scope>
    <source>
        <strain evidence="3 4">KCTC 19473</strain>
    </source>
</reference>
<gene>
    <name evidence="3" type="ORF">GCM10007147_34930</name>
</gene>
<dbReference type="SUPFAM" id="SSF52540">
    <property type="entry name" value="P-loop containing nucleoside triphosphate hydrolases"/>
    <property type="match status" value="1"/>
</dbReference>
<proteinExistence type="predicted"/>
<feature type="region of interest" description="Disordered" evidence="1">
    <location>
        <begin position="143"/>
        <end position="163"/>
    </location>
</feature>
<dbReference type="InterPro" id="IPR027417">
    <property type="entry name" value="P-loop_NTPase"/>
</dbReference>
<evidence type="ECO:0000313" key="4">
    <source>
        <dbReference type="Proteomes" id="UP000654947"/>
    </source>
</evidence>
<dbReference type="RefSeq" id="WP_017578000.1">
    <property type="nucleotide sequence ID" value="NZ_BMXL01000022.1"/>
</dbReference>
<dbReference type="Proteomes" id="UP000654947">
    <property type="component" value="Unassembled WGS sequence"/>
</dbReference>
<organism evidence="3 4">
    <name type="scientific">Nocardiopsis kunsanensis</name>
    <dbReference type="NCBI Taxonomy" id="141693"/>
    <lineage>
        <taxon>Bacteria</taxon>
        <taxon>Bacillati</taxon>
        <taxon>Actinomycetota</taxon>
        <taxon>Actinomycetes</taxon>
        <taxon>Streptosporangiales</taxon>
        <taxon>Nocardiopsidaceae</taxon>
        <taxon>Nocardiopsis</taxon>
    </lineage>
</organism>
<evidence type="ECO:0000313" key="3">
    <source>
        <dbReference type="EMBL" id="GHD31879.1"/>
    </source>
</evidence>
<sequence>MSEREHRSPGPWDACAGARLHIVTGKGGTGKTTAAAALATALASGGGRVLLLEVEGRQGVASLLERSPLPHEERPVLSAAGGGTVSVLAADPESALKEYLELFYGIRRAGRALSRLGAVDFATTIAPGLRDVLLTGKATEAVRRRKGRGGRTSSAPAGSPFTYDAVVMDGPPTGRIGRFLDVNSEVAGLAKAGPVHDHAERAARVIRSESTLVHFVALLEEMPAQETRDGIGELSALGLNTGAVLINMVRPELLDDAGLEAARTNTLDRDALTAGLTAAGMSDPAGLATGLEDELHAHAVRAGLEAGVREGLASLGSPVLELPLLERATGERAVQHLAHALTEQGVGR</sequence>
<evidence type="ECO:0000256" key="1">
    <source>
        <dbReference type="SAM" id="MobiDB-lite"/>
    </source>
</evidence>
<dbReference type="InterPro" id="IPR016300">
    <property type="entry name" value="ATPase_ArsA/GET3"/>
</dbReference>
<evidence type="ECO:0000259" key="2">
    <source>
        <dbReference type="Pfam" id="PF02374"/>
    </source>
</evidence>
<name>A0A918XH80_9ACTN</name>
<dbReference type="AlphaFoldDB" id="A0A918XH80"/>
<dbReference type="EMBL" id="BMXL01000022">
    <property type="protein sequence ID" value="GHD31879.1"/>
    <property type="molecule type" value="Genomic_DNA"/>
</dbReference>
<keyword evidence="4" id="KW-1185">Reference proteome</keyword>
<dbReference type="Pfam" id="PF02374">
    <property type="entry name" value="ArsA_ATPase"/>
    <property type="match status" value="1"/>
</dbReference>
<feature type="domain" description="ArsA/GET3 Anion-transporting ATPase-like" evidence="2">
    <location>
        <begin position="21"/>
        <end position="185"/>
    </location>
</feature>
<dbReference type="InterPro" id="IPR025723">
    <property type="entry name" value="ArsA/GET3_ATPase-like"/>
</dbReference>
<dbReference type="GO" id="GO:0005524">
    <property type="term" value="F:ATP binding"/>
    <property type="evidence" value="ECO:0007669"/>
    <property type="project" value="InterPro"/>
</dbReference>
<dbReference type="Gene3D" id="3.40.50.300">
    <property type="entry name" value="P-loop containing nucleotide triphosphate hydrolases"/>
    <property type="match status" value="1"/>
</dbReference>
<protein>
    <submittedName>
        <fullName evidence="3">ATPase</fullName>
    </submittedName>
</protein>
<dbReference type="PANTHER" id="PTHR10803:SF31">
    <property type="entry name" value="ATPASE RV3679-RELATED"/>
    <property type="match status" value="1"/>
</dbReference>
<accession>A0A918XH80</accession>